<organism evidence="1 2">
    <name type="scientific">Chloebia gouldiae</name>
    <name type="common">Gouldian finch</name>
    <name type="synonym">Erythrura gouldiae</name>
    <dbReference type="NCBI Taxonomy" id="44316"/>
    <lineage>
        <taxon>Eukaryota</taxon>
        <taxon>Metazoa</taxon>
        <taxon>Chordata</taxon>
        <taxon>Craniata</taxon>
        <taxon>Vertebrata</taxon>
        <taxon>Euteleostomi</taxon>
        <taxon>Archelosauria</taxon>
        <taxon>Archosauria</taxon>
        <taxon>Dinosauria</taxon>
        <taxon>Saurischia</taxon>
        <taxon>Theropoda</taxon>
        <taxon>Coelurosauria</taxon>
        <taxon>Aves</taxon>
        <taxon>Neognathae</taxon>
        <taxon>Neoaves</taxon>
        <taxon>Telluraves</taxon>
        <taxon>Australaves</taxon>
        <taxon>Passeriformes</taxon>
        <taxon>Passeroidea</taxon>
        <taxon>Passeridae</taxon>
        <taxon>Chloebia</taxon>
    </lineage>
</organism>
<evidence type="ECO:0000313" key="2">
    <source>
        <dbReference type="Proteomes" id="UP000276834"/>
    </source>
</evidence>
<keyword evidence="2" id="KW-1185">Reference proteome</keyword>
<dbReference type="EMBL" id="QUSF01000030">
    <property type="protein sequence ID" value="RLV99741.1"/>
    <property type="molecule type" value="Genomic_DNA"/>
</dbReference>
<dbReference type="OrthoDB" id="10060000at2759"/>
<proteinExistence type="predicted"/>
<accession>A0A3L8SC00</accession>
<comment type="caution">
    <text evidence="1">The sequence shown here is derived from an EMBL/GenBank/DDBJ whole genome shotgun (WGS) entry which is preliminary data.</text>
</comment>
<dbReference type="AlphaFoldDB" id="A0A3L8SC00"/>
<name>A0A3L8SC00_CHLGU</name>
<reference evidence="1 2" key="1">
    <citation type="journal article" date="2018" name="Proc. R. Soc. B">
        <title>A non-coding region near Follistatin controls head colour polymorphism in the Gouldian finch.</title>
        <authorList>
            <person name="Toomey M.B."/>
            <person name="Marques C.I."/>
            <person name="Andrade P."/>
            <person name="Araujo P.M."/>
            <person name="Sabatino S."/>
            <person name="Gazda M.A."/>
            <person name="Afonso S."/>
            <person name="Lopes R.J."/>
            <person name="Corbo J.C."/>
            <person name="Carneiro M."/>
        </authorList>
    </citation>
    <scope>NUCLEOTIDE SEQUENCE [LARGE SCALE GENOMIC DNA]</scope>
    <source>
        <strain evidence="1">Red01</strain>
        <tissue evidence="1">Muscle</tissue>
    </source>
</reference>
<evidence type="ECO:0000313" key="1">
    <source>
        <dbReference type="EMBL" id="RLV99741.1"/>
    </source>
</evidence>
<protein>
    <submittedName>
        <fullName evidence="1">Uncharacterized protein</fullName>
    </submittedName>
</protein>
<dbReference type="Proteomes" id="UP000276834">
    <property type="component" value="Unassembled WGS sequence"/>
</dbReference>
<gene>
    <name evidence="1" type="ORF">DV515_00009438</name>
</gene>
<sequence>MGSSVLPLQFERDGPRLCHSCSQDSSVCRKGAKKEAMSLLQRLFLSLPRRTKEQSLQKKKFVPSVEMLPEVTQRDLNVEAWVAFQALLEDRLERTTKEKEMLMSQDDLNKNGGHAVVVFYVRTHWWR</sequence>